<accession>A0AAC9KFA9</accession>
<organism evidence="2 3">
    <name type="scientific">Granulibacter bethesdensis</name>
    <dbReference type="NCBI Taxonomy" id="364410"/>
    <lineage>
        <taxon>Bacteria</taxon>
        <taxon>Pseudomonadati</taxon>
        <taxon>Pseudomonadota</taxon>
        <taxon>Alphaproteobacteria</taxon>
        <taxon>Acetobacterales</taxon>
        <taxon>Acetobacteraceae</taxon>
        <taxon>Granulibacter</taxon>
    </lineage>
</organism>
<dbReference type="RefSeq" id="WP_072573013.1">
    <property type="nucleotide sequence ID" value="NZ_CP018191.1"/>
</dbReference>
<evidence type="ECO:0000313" key="2">
    <source>
        <dbReference type="EMBL" id="APH55170.1"/>
    </source>
</evidence>
<dbReference type="SUPFAM" id="SSF52317">
    <property type="entry name" value="Class I glutamine amidotransferase-like"/>
    <property type="match status" value="1"/>
</dbReference>
<dbReference type="InterPro" id="IPR029062">
    <property type="entry name" value="Class_I_gatase-like"/>
</dbReference>
<name>A0AAC9KFA9_9PROT</name>
<gene>
    <name evidence="2" type="ORF">GbCGDNIH9_1854</name>
</gene>
<dbReference type="PANTHER" id="PTHR43130">
    <property type="entry name" value="ARAC-FAMILY TRANSCRIPTIONAL REGULATOR"/>
    <property type="match status" value="1"/>
</dbReference>
<dbReference type="InterPro" id="IPR002818">
    <property type="entry name" value="DJ-1/PfpI"/>
</dbReference>
<proteinExistence type="predicted"/>
<protein>
    <submittedName>
        <fullName evidence="2">Transcriptional regulator, AraC family</fullName>
    </submittedName>
</protein>
<dbReference type="Pfam" id="PF01965">
    <property type="entry name" value="DJ-1_PfpI"/>
    <property type="match status" value="1"/>
</dbReference>
<dbReference type="Proteomes" id="UP000182373">
    <property type="component" value="Chromosome"/>
</dbReference>
<dbReference type="Gene3D" id="3.40.50.880">
    <property type="match status" value="1"/>
</dbReference>
<dbReference type="PANTHER" id="PTHR43130:SF2">
    <property type="entry name" value="DJ-1_PFPI DOMAIN-CONTAINING PROTEIN"/>
    <property type="match status" value="1"/>
</dbReference>
<sequence length="228" mass="24258">MTIHIGLLLFPAITQLDLTAPWEAFCHVPDAQVHLLWKETGPVMAEGGMRIEADTKLSESPQLDVICVPGGRGINALLEDQEVLTWLVKQAETARFVCSVCTGALVLGAAGLLRGKQATTYWAAHDFLSDFGAEPVQARVVRDGKLLTGGGVTAGLDLALSVIAAMSGEALAQSIQLQMEYAPAPPFQSGHPEQAPPAIRAAVEEMLAGGRAARRQIIDRITAQKLTE</sequence>
<dbReference type="AlphaFoldDB" id="A0AAC9KFA9"/>
<dbReference type="GO" id="GO:0006355">
    <property type="term" value="P:regulation of DNA-templated transcription"/>
    <property type="evidence" value="ECO:0007669"/>
    <property type="project" value="TreeGrafter"/>
</dbReference>
<dbReference type="InterPro" id="IPR052158">
    <property type="entry name" value="INH-QAR"/>
</dbReference>
<feature type="domain" description="DJ-1/PfpI" evidence="1">
    <location>
        <begin position="7"/>
        <end position="164"/>
    </location>
</feature>
<evidence type="ECO:0000313" key="3">
    <source>
        <dbReference type="Proteomes" id="UP000182373"/>
    </source>
</evidence>
<dbReference type="EMBL" id="CP018191">
    <property type="protein sequence ID" value="APH55170.1"/>
    <property type="molecule type" value="Genomic_DNA"/>
</dbReference>
<evidence type="ECO:0000259" key="1">
    <source>
        <dbReference type="Pfam" id="PF01965"/>
    </source>
</evidence>
<reference evidence="3" key="1">
    <citation type="submission" date="2016-11" db="EMBL/GenBank/DDBJ databases">
        <title>Comparative genomic and phenotypic analysis of Granulibacter bethesdensis clinical isolates from patients with chronic granulomatous disease.</title>
        <authorList>
            <person name="Zarember K.A."/>
            <person name="Porcella S.F."/>
            <person name="Chu J."/>
            <person name="Ding L."/>
            <person name="Dahlstrom E."/>
            <person name="Barbian K."/>
            <person name="Martens C."/>
            <person name="Sykora L."/>
            <person name="Kramer S."/>
            <person name="Pettinato A.M."/>
            <person name="Hong H."/>
            <person name="Wald G."/>
            <person name="Berg L.J."/>
            <person name="Rogge L.S."/>
            <person name="Greenberg D.E."/>
            <person name="Falcone E.L."/>
            <person name="Neves J.F."/>
            <person name="Simoes M.J."/>
            <person name="Casal M."/>
            <person name="Rodriguez-Lopez F.C."/>
            <person name="Zelazny A."/>
            <person name="Gallin J.I."/>
            <person name="Holland S.M."/>
        </authorList>
    </citation>
    <scope>NUCLEOTIDE SEQUENCE [LARGE SCALE GENOMIC DNA]</scope>
    <source>
        <strain evidence="3">NIH9.1</strain>
    </source>
</reference>
<dbReference type="CDD" id="cd03139">
    <property type="entry name" value="GATase1_PfpI_2"/>
    <property type="match status" value="1"/>
</dbReference>